<feature type="domain" description="DUF4126" evidence="1">
    <location>
        <begin position="3"/>
        <end position="141"/>
    </location>
</feature>
<dbReference type="Pfam" id="PF13548">
    <property type="entry name" value="DUF4126"/>
    <property type="match status" value="1"/>
</dbReference>
<dbReference type="EMBL" id="JAAEDI010000014">
    <property type="protein sequence ID" value="MBR0650848.1"/>
    <property type="molecule type" value="Genomic_DNA"/>
</dbReference>
<reference evidence="3" key="1">
    <citation type="journal article" date="2021" name="Syst. Appl. Microbiol.">
        <title>Roseomonas hellenica sp. nov., isolated from roots of wild-growing Alkanna tinctoria.</title>
        <authorList>
            <person name="Rat A."/>
            <person name="Naranjo H.D."/>
            <person name="Lebbe L."/>
            <person name="Cnockaert M."/>
            <person name="Krigas N."/>
            <person name="Grigoriadou K."/>
            <person name="Maloupa E."/>
            <person name="Willems A."/>
        </authorList>
    </citation>
    <scope>NUCLEOTIDE SEQUENCE [LARGE SCALE GENOMIC DNA]</scope>
    <source>
        <strain evidence="3">LMG 31159</strain>
    </source>
</reference>
<gene>
    <name evidence="2" type="ORF">GXW78_14340</name>
</gene>
<evidence type="ECO:0000259" key="1">
    <source>
        <dbReference type="Pfam" id="PF13548"/>
    </source>
</evidence>
<sequence length="154" mass="15690">MLASFLIGLVGGQRAMTPLAAVSIAAARGGLPADNGGLRIIGHPLVVAGTVALATAELGGDKMKSAPDRIVPIGLAARFITSAIAGASLAPRRQRWIAAALGGATAVVASYPGWRARIATMPRYGQTRTGLIEDAIVVASAAAILRSLERLSRK</sequence>
<dbReference type="InterPro" id="IPR025196">
    <property type="entry name" value="DUF4126"/>
</dbReference>
<keyword evidence="3" id="KW-1185">Reference proteome</keyword>
<protein>
    <submittedName>
        <fullName evidence="2">DUF4126 family protein</fullName>
    </submittedName>
</protein>
<proteinExistence type="predicted"/>
<accession>A0ABS5EII9</accession>
<organism evidence="2 3">
    <name type="scientific">Neoroseomonas terrae</name>
    <dbReference type="NCBI Taxonomy" id="424799"/>
    <lineage>
        <taxon>Bacteria</taxon>
        <taxon>Pseudomonadati</taxon>
        <taxon>Pseudomonadota</taxon>
        <taxon>Alphaproteobacteria</taxon>
        <taxon>Acetobacterales</taxon>
        <taxon>Acetobacteraceae</taxon>
        <taxon>Neoroseomonas</taxon>
    </lineage>
</organism>
<name>A0ABS5EII9_9PROT</name>
<evidence type="ECO:0000313" key="2">
    <source>
        <dbReference type="EMBL" id="MBR0650848.1"/>
    </source>
</evidence>
<comment type="caution">
    <text evidence="2">The sequence shown here is derived from an EMBL/GenBank/DDBJ whole genome shotgun (WGS) entry which is preliminary data.</text>
</comment>
<evidence type="ECO:0000313" key="3">
    <source>
        <dbReference type="Proteomes" id="UP000698752"/>
    </source>
</evidence>
<dbReference type="Proteomes" id="UP000698752">
    <property type="component" value="Unassembled WGS sequence"/>
</dbReference>